<keyword evidence="1" id="KW-0812">Transmembrane</keyword>
<proteinExistence type="predicted"/>
<dbReference type="EMBL" id="FZOD01000021">
    <property type="protein sequence ID" value="SNS98345.1"/>
    <property type="molecule type" value="Genomic_DNA"/>
</dbReference>
<organism evidence="2 3">
    <name type="scientific">Streptosporangium subroseum</name>
    <dbReference type="NCBI Taxonomy" id="106412"/>
    <lineage>
        <taxon>Bacteria</taxon>
        <taxon>Bacillati</taxon>
        <taxon>Actinomycetota</taxon>
        <taxon>Actinomycetes</taxon>
        <taxon>Streptosporangiales</taxon>
        <taxon>Streptosporangiaceae</taxon>
        <taxon>Streptosporangium</taxon>
    </lineage>
</organism>
<feature type="transmembrane region" description="Helical" evidence="1">
    <location>
        <begin position="206"/>
        <end position="228"/>
    </location>
</feature>
<evidence type="ECO:0000256" key="1">
    <source>
        <dbReference type="SAM" id="Phobius"/>
    </source>
</evidence>
<accession>A0A239IXU6</accession>
<dbReference type="AlphaFoldDB" id="A0A239IXU6"/>
<evidence type="ECO:0000313" key="2">
    <source>
        <dbReference type="EMBL" id="SNS98345.1"/>
    </source>
</evidence>
<feature type="transmembrane region" description="Helical" evidence="1">
    <location>
        <begin position="166"/>
        <end position="186"/>
    </location>
</feature>
<feature type="transmembrane region" description="Helical" evidence="1">
    <location>
        <begin position="21"/>
        <end position="45"/>
    </location>
</feature>
<keyword evidence="1" id="KW-1133">Transmembrane helix</keyword>
<dbReference type="Proteomes" id="UP000198282">
    <property type="component" value="Unassembled WGS sequence"/>
</dbReference>
<keyword evidence="1" id="KW-0472">Membrane</keyword>
<name>A0A239IXU6_9ACTN</name>
<evidence type="ECO:0000313" key="3">
    <source>
        <dbReference type="Proteomes" id="UP000198282"/>
    </source>
</evidence>
<dbReference type="RefSeq" id="WP_089209150.1">
    <property type="nucleotide sequence ID" value="NZ_FZOD01000021.1"/>
</dbReference>
<dbReference type="OrthoDB" id="5198642at2"/>
<feature type="transmembrane region" description="Helical" evidence="1">
    <location>
        <begin position="131"/>
        <end position="154"/>
    </location>
</feature>
<gene>
    <name evidence="2" type="ORF">SAMN05216276_102113</name>
</gene>
<keyword evidence="3" id="KW-1185">Reference proteome</keyword>
<sequence length="245" mass="24829">METDQASPPVRGRRGFASPALVRFLAGLALVVAVTVPIGGIAFAVNGATQAHGYITVPVQVRSVDSLRIPLTDGAGAGTEHPLRQPAEVSGILLRLPGLPESSWLEAGTGTLMLTAWDSTVAEQLAGRGDVALVGVCAGLGALLLRTLLLSIAARRPFRSGNAARLGAIAGLIMVAAVSAEVFPYVAGDLVLTRLGLGGPDSPVSAPPALSLGLVAPLLLTLVVLTVAEGFRQGAESARDAGEPI</sequence>
<evidence type="ECO:0008006" key="4">
    <source>
        <dbReference type="Google" id="ProtNLM"/>
    </source>
</evidence>
<reference evidence="2 3" key="1">
    <citation type="submission" date="2017-06" db="EMBL/GenBank/DDBJ databases">
        <authorList>
            <person name="Kim H.J."/>
            <person name="Triplett B.A."/>
        </authorList>
    </citation>
    <scope>NUCLEOTIDE SEQUENCE [LARGE SCALE GENOMIC DNA]</scope>
    <source>
        <strain evidence="2 3">CGMCC 4.2132</strain>
    </source>
</reference>
<protein>
    <recommendedName>
        <fullName evidence="4">DUF2975 domain-containing protein</fullName>
    </recommendedName>
</protein>